<feature type="compositionally biased region" description="Basic and acidic residues" evidence="1">
    <location>
        <begin position="125"/>
        <end position="146"/>
    </location>
</feature>
<feature type="region of interest" description="Disordered" evidence="1">
    <location>
        <begin position="1"/>
        <end position="32"/>
    </location>
</feature>
<feature type="region of interest" description="Disordered" evidence="1">
    <location>
        <begin position="297"/>
        <end position="316"/>
    </location>
</feature>
<evidence type="ECO:0000313" key="2">
    <source>
        <dbReference type="EMBL" id="KAG7395227.1"/>
    </source>
</evidence>
<organism evidence="2 3">
    <name type="scientific">Phytophthora boehmeriae</name>
    <dbReference type="NCBI Taxonomy" id="109152"/>
    <lineage>
        <taxon>Eukaryota</taxon>
        <taxon>Sar</taxon>
        <taxon>Stramenopiles</taxon>
        <taxon>Oomycota</taxon>
        <taxon>Peronosporomycetes</taxon>
        <taxon>Peronosporales</taxon>
        <taxon>Peronosporaceae</taxon>
        <taxon>Phytophthora</taxon>
    </lineage>
</organism>
<feature type="region of interest" description="Disordered" evidence="1">
    <location>
        <begin position="80"/>
        <end position="99"/>
    </location>
</feature>
<evidence type="ECO:0000256" key="1">
    <source>
        <dbReference type="SAM" id="MobiDB-lite"/>
    </source>
</evidence>
<feature type="compositionally biased region" description="Basic residues" evidence="1">
    <location>
        <begin position="17"/>
        <end position="30"/>
    </location>
</feature>
<proteinExistence type="predicted"/>
<feature type="region of interest" description="Disordered" evidence="1">
    <location>
        <begin position="109"/>
        <end position="237"/>
    </location>
</feature>
<feature type="compositionally biased region" description="Basic and acidic residues" evidence="1">
    <location>
        <begin position="225"/>
        <end position="237"/>
    </location>
</feature>
<feature type="compositionally biased region" description="Low complexity" evidence="1">
    <location>
        <begin position="209"/>
        <end position="218"/>
    </location>
</feature>
<comment type="caution">
    <text evidence="2">The sequence shown here is derived from an EMBL/GenBank/DDBJ whole genome shotgun (WGS) entry which is preliminary data.</text>
</comment>
<gene>
    <name evidence="2" type="ORF">PHYBOEH_004032</name>
</gene>
<accession>A0A8T1WMU8</accession>
<feature type="compositionally biased region" description="Low complexity" evidence="1">
    <location>
        <begin position="86"/>
        <end position="96"/>
    </location>
</feature>
<dbReference type="AlphaFoldDB" id="A0A8T1WMU8"/>
<sequence>MRVATRQKRGLPAPSGAKKKKTTAQKRKHVQQLAKTSRWSEIERLYGKKILAKAKAYIEQKRVVKTPQEIALDVLRKNGYQPSVPQAPATTANTPAMSRPAGTRARIATPACMPPVPGVKSVGDPSEKLTKEQQERIEKRRQEALERRKRAQQAATLPRPPPATVIPYHPTENVPRQSPMTAKNVPRQRPSDSAAIHSTRHRPPHFQCTKTKSSVQQSSKRHRVVTPEHRPVTRPRVESEQMRHECFWDDLEAAAEIVQWEMDNMAEAALQHPSAKVDQCSNGERAAAEQNVLDLESNQHDDKPGKHGSSGIPSLSQELAAAAEIVQWELDHEGSAEVSGEYLRNYYLGSLGLQKAR</sequence>
<dbReference type="Proteomes" id="UP000693981">
    <property type="component" value="Unassembled WGS sequence"/>
</dbReference>
<evidence type="ECO:0000313" key="3">
    <source>
        <dbReference type="Proteomes" id="UP000693981"/>
    </source>
</evidence>
<dbReference type="EMBL" id="JAGDFL010000219">
    <property type="protein sequence ID" value="KAG7395227.1"/>
    <property type="molecule type" value="Genomic_DNA"/>
</dbReference>
<name>A0A8T1WMU8_9STRA</name>
<dbReference type="OrthoDB" id="115034at2759"/>
<protein>
    <submittedName>
        <fullName evidence="2">Uncharacterized protein</fullName>
    </submittedName>
</protein>
<keyword evidence="3" id="KW-1185">Reference proteome</keyword>
<reference evidence="2" key="1">
    <citation type="submission" date="2021-02" db="EMBL/GenBank/DDBJ databases">
        <authorList>
            <person name="Palmer J.M."/>
        </authorList>
    </citation>
    <scope>NUCLEOTIDE SEQUENCE</scope>
    <source>
        <strain evidence="2">SCRP23</strain>
    </source>
</reference>